<dbReference type="AlphaFoldDB" id="A0A382IKM7"/>
<evidence type="ECO:0000256" key="8">
    <source>
        <dbReference type="ARBA" id="ARBA00023014"/>
    </source>
</evidence>
<evidence type="ECO:0000256" key="11">
    <source>
        <dbReference type="ARBA" id="ARBA00048697"/>
    </source>
</evidence>
<dbReference type="PANTHER" id="PTHR22960:SF0">
    <property type="entry name" value="MOLYBDENUM COFACTOR BIOSYNTHESIS PROTEIN 1"/>
    <property type="match status" value="1"/>
</dbReference>
<evidence type="ECO:0000256" key="1">
    <source>
        <dbReference type="ARBA" id="ARBA00001966"/>
    </source>
</evidence>
<dbReference type="GO" id="GO:0051539">
    <property type="term" value="F:4 iron, 4 sulfur cluster binding"/>
    <property type="evidence" value="ECO:0007669"/>
    <property type="project" value="UniProtKB-KW"/>
</dbReference>
<reference evidence="13" key="1">
    <citation type="submission" date="2018-05" db="EMBL/GenBank/DDBJ databases">
        <authorList>
            <person name="Lanie J.A."/>
            <person name="Ng W.-L."/>
            <person name="Kazmierczak K.M."/>
            <person name="Andrzejewski T.M."/>
            <person name="Davidsen T.M."/>
            <person name="Wayne K.J."/>
            <person name="Tettelin H."/>
            <person name="Glass J.I."/>
            <person name="Rusch D."/>
            <person name="Podicherti R."/>
            <person name="Tsui H.-C.T."/>
            <person name="Winkler M.E."/>
        </authorList>
    </citation>
    <scope>NUCLEOTIDE SEQUENCE</scope>
</reference>
<evidence type="ECO:0000256" key="3">
    <source>
        <dbReference type="ARBA" id="ARBA00022485"/>
    </source>
</evidence>
<dbReference type="SFLD" id="SFLDS00029">
    <property type="entry name" value="Radical_SAM"/>
    <property type="match status" value="1"/>
</dbReference>
<evidence type="ECO:0000256" key="2">
    <source>
        <dbReference type="ARBA" id="ARBA00012167"/>
    </source>
</evidence>
<evidence type="ECO:0000256" key="6">
    <source>
        <dbReference type="ARBA" id="ARBA00022741"/>
    </source>
</evidence>
<comment type="cofactor">
    <cofactor evidence="1">
        <name>[4Fe-4S] cluster</name>
        <dbReference type="ChEBI" id="CHEBI:49883"/>
    </cofactor>
</comment>
<dbReference type="GO" id="GO:0005525">
    <property type="term" value="F:GTP binding"/>
    <property type="evidence" value="ECO:0007669"/>
    <property type="project" value="UniProtKB-KW"/>
</dbReference>
<dbReference type="SMART" id="SM00729">
    <property type="entry name" value="Elp3"/>
    <property type="match status" value="1"/>
</dbReference>
<dbReference type="InterPro" id="IPR050105">
    <property type="entry name" value="MoCo_biosynth_MoaA/MoaC"/>
</dbReference>
<dbReference type="NCBIfam" id="TIGR02666">
    <property type="entry name" value="moaA"/>
    <property type="match status" value="1"/>
</dbReference>
<dbReference type="GO" id="GO:0061799">
    <property type="term" value="F:cyclic pyranopterin monophosphate synthase activity"/>
    <property type="evidence" value="ECO:0007669"/>
    <property type="project" value="TreeGrafter"/>
</dbReference>
<dbReference type="InterPro" id="IPR006638">
    <property type="entry name" value="Elp3/MiaA/NifB-like_rSAM"/>
</dbReference>
<dbReference type="Gene3D" id="3.20.20.70">
    <property type="entry name" value="Aldolase class I"/>
    <property type="match status" value="1"/>
</dbReference>
<evidence type="ECO:0000256" key="7">
    <source>
        <dbReference type="ARBA" id="ARBA00023004"/>
    </source>
</evidence>
<sequence>MLCVTEAWESRDVTESIIDNFDRPLRDFRVSVTDRCNFRCRYCMPREVFGEGYEFLPRRAILRFEEVHRVVRIAAELGVRKVRITGGEPLLRRDLSQLIAMLTQIQGVELALTTNGALLPEQAQALAEAGLKRVTVSLDSLDDKIFRAMNDAEFPVSDVLDGIEAAAAAGLDPIKINAMVQRGVNEDSVVELARYFKGSGHIVRFIEFMDVGMTNNWQPENVCVGADIVERVTAEFPAEPVSPAYRGEVAKRWRYTDGEGEFGVISSVTQPFCGDCTRARLSAEGVL</sequence>
<dbReference type="SUPFAM" id="SSF102114">
    <property type="entry name" value="Radical SAM enzymes"/>
    <property type="match status" value="1"/>
</dbReference>
<dbReference type="EMBL" id="UINC01067589">
    <property type="protein sequence ID" value="SVB99393.1"/>
    <property type="molecule type" value="Genomic_DNA"/>
</dbReference>
<comment type="catalytic activity">
    <reaction evidence="11">
        <text>GTP + AH2 + S-adenosyl-L-methionine = (8S)-3',8-cyclo-7,8-dihydroguanosine 5'-triphosphate + 5'-deoxyadenosine + L-methionine + A + H(+)</text>
        <dbReference type="Rhea" id="RHEA:49576"/>
        <dbReference type="ChEBI" id="CHEBI:13193"/>
        <dbReference type="ChEBI" id="CHEBI:15378"/>
        <dbReference type="ChEBI" id="CHEBI:17319"/>
        <dbReference type="ChEBI" id="CHEBI:17499"/>
        <dbReference type="ChEBI" id="CHEBI:37565"/>
        <dbReference type="ChEBI" id="CHEBI:57844"/>
        <dbReference type="ChEBI" id="CHEBI:59789"/>
        <dbReference type="ChEBI" id="CHEBI:131766"/>
        <dbReference type="EC" id="4.1.99.22"/>
    </reaction>
</comment>
<protein>
    <recommendedName>
        <fullName evidence="2">GTP 3',8-cyclase</fullName>
        <ecNumber evidence="2">4.1.99.22</ecNumber>
    </recommendedName>
</protein>
<feature type="non-terminal residue" evidence="13">
    <location>
        <position position="287"/>
    </location>
</feature>
<dbReference type="SFLD" id="SFLDG01067">
    <property type="entry name" value="SPASM/twitch_domain_containing"/>
    <property type="match status" value="1"/>
</dbReference>
<dbReference type="PROSITE" id="PS51918">
    <property type="entry name" value="RADICAL_SAM"/>
    <property type="match status" value="1"/>
</dbReference>
<name>A0A382IKM7_9ZZZZ</name>
<dbReference type="PANTHER" id="PTHR22960">
    <property type="entry name" value="MOLYBDOPTERIN COFACTOR SYNTHESIS PROTEIN A"/>
    <property type="match status" value="1"/>
</dbReference>
<keyword evidence="8" id="KW-0411">Iron-sulfur</keyword>
<dbReference type="InterPro" id="IPR000385">
    <property type="entry name" value="MoaA_NifB_PqqE_Fe-S-bd_CS"/>
</dbReference>
<dbReference type="GO" id="GO:0046872">
    <property type="term" value="F:metal ion binding"/>
    <property type="evidence" value="ECO:0007669"/>
    <property type="project" value="UniProtKB-KW"/>
</dbReference>
<evidence type="ECO:0000256" key="5">
    <source>
        <dbReference type="ARBA" id="ARBA00022723"/>
    </source>
</evidence>
<keyword evidence="7" id="KW-0408">Iron</keyword>
<dbReference type="PROSITE" id="PS01305">
    <property type="entry name" value="MOAA_NIFB_PQQE"/>
    <property type="match status" value="1"/>
</dbReference>
<dbReference type="SFLD" id="SFLDG01386">
    <property type="entry name" value="main_SPASM_domain-containing"/>
    <property type="match status" value="1"/>
</dbReference>
<dbReference type="GO" id="GO:0061798">
    <property type="term" value="F:GTP 3',8'-cyclase activity"/>
    <property type="evidence" value="ECO:0007669"/>
    <property type="project" value="UniProtKB-EC"/>
</dbReference>
<dbReference type="Pfam" id="PF06463">
    <property type="entry name" value="Mob_synth_C"/>
    <property type="match status" value="1"/>
</dbReference>
<keyword evidence="10" id="KW-0501">Molybdenum cofactor biosynthesis</keyword>
<gene>
    <name evidence="13" type="ORF">METZ01_LOCUS252247</name>
</gene>
<dbReference type="InterPro" id="IPR058240">
    <property type="entry name" value="rSAM_sf"/>
</dbReference>
<evidence type="ECO:0000256" key="9">
    <source>
        <dbReference type="ARBA" id="ARBA00023134"/>
    </source>
</evidence>
<accession>A0A382IKM7</accession>
<dbReference type="GO" id="GO:0006777">
    <property type="term" value="P:Mo-molybdopterin cofactor biosynthetic process"/>
    <property type="evidence" value="ECO:0007669"/>
    <property type="project" value="UniProtKB-KW"/>
</dbReference>
<keyword evidence="5" id="KW-0479">Metal-binding</keyword>
<dbReference type="UniPathway" id="UPA00344"/>
<evidence type="ECO:0000313" key="13">
    <source>
        <dbReference type="EMBL" id="SVB99393.1"/>
    </source>
</evidence>
<feature type="domain" description="Radical SAM core" evidence="12">
    <location>
        <begin position="20"/>
        <end position="239"/>
    </location>
</feature>
<keyword evidence="9" id="KW-0342">GTP-binding</keyword>
<dbReference type="InterPro" id="IPR010505">
    <property type="entry name" value="MoaA_twitch"/>
</dbReference>
<keyword evidence="3" id="KW-0004">4Fe-4S</keyword>
<dbReference type="InterPro" id="IPR013483">
    <property type="entry name" value="MoaA"/>
</dbReference>
<dbReference type="Pfam" id="PF04055">
    <property type="entry name" value="Radical_SAM"/>
    <property type="match status" value="1"/>
</dbReference>
<dbReference type="EC" id="4.1.99.22" evidence="2"/>
<dbReference type="InterPro" id="IPR007197">
    <property type="entry name" value="rSAM"/>
</dbReference>
<evidence type="ECO:0000256" key="4">
    <source>
        <dbReference type="ARBA" id="ARBA00022691"/>
    </source>
</evidence>
<evidence type="ECO:0000259" key="12">
    <source>
        <dbReference type="PROSITE" id="PS51918"/>
    </source>
</evidence>
<dbReference type="CDD" id="cd01335">
    <property type="entry name" value="Radical_SAM"/>
    <property type="match status" value="1"/>
</dbReference>
<organism evidence="13">
    <name type="scientific">marine metagenome</name>
    <dbReference type="NCBI Taxonomy" id="408172"/>
    <lineage>
        <taxon>unclassified sequences</taxon>
        <taxon>metagenomes</taxon>
        <taxon>ecological metagenomes</taxon>
    </lineage>
</organism>
<proteinExistence type="predicted"/>
<dbReference type="InterPro" id="IPR013785">
    <property type="entry name" value="Aldolase_TIM"/>
</dbReference>
<keyword evidence="6" id="KW-0547">Nucleotide-binding</keyword>
<evidence type="ECO:0000256" key="10">
    <source>
        <dbReference type="ARBA" id="ARBA00023150"/>
    </source>
</evidence>
<keyword evidence="4" id="KW-0949">S-adenosyl-L-methionine</keyword>